<sequence>MSYENLQASFDSLAQEIVVYAFALRDGERKHMMRELCLIAGQIAQVVQGRADEVKILCALDGTIHRANSMVNAVEQCENIRERTARHYLGNRHTCRD</sequence>
<evidence type="ECO:0000313" key="1">
    <source>
        <dbReference type="EMBL" id="MEA5668499.1"/>
    </source>
</evidence>
<keyword evidence="2" id="KW-1185">Reference proteome</keyword>
<dbReference type="RefSeq" id="WP_132865976.1">
    <property type="nucleotide sequence ID" value="NZ_JAYFUH010000248.1"/>
</dbReference>
<organism evidence="1 2">
    <name type="scientific">Stenotrophomonas capsici</name>
    <dbReference type="NCBI Taxonomy" id="3110230"/>
    <lineage>
        <taxon>Bacteria</taxon>
        <taxon>Pseudomonadati</taxon>
        <taxon>Pseudomonadota</taxon>
        <taxon>Gammaproteobacteria</taxon>
        <taxon>Lysobacterales</taxon>
        <taxon>Lysobacteraceae</taxon>
        <taxon>Stenotrophomonas</taxon>
    </lineage>
</organism>
<name>A0ABU5V570_9GAMM</name>
<evidence type="ECO:0000313" key="2">
    <source>
        <dbReference type="Proteomes" id="UP001301653"/>
    </source>
</evidence>
<dbReference type="Proteomes" id="UP001301653">
    <property type="component" value="Unassembled WGS sequence"/>
</dbReference>
<protein>
    <submittedName>
        <fullName evidence="1">Uncharacterized protein</fullName>
    </submittedName>
</protein>
<accession>A0ABU5V570</accession>
<gene>
    <name evidence="1" type="ORF">VA603_13200</name>
</gene>
<proteinExistence type="predicted"/>
<reference evidence="1 2" key="1">
    <citation type="submission" date="2023-12" db="EMBL/GenBank/DDBJ databases">
        <title>Stenotrophomonas guangdongensis sp. nov., isolated from wilted pepper plants (Capsicum annuum).</title>
        <authorList>
            <person name="Qiu M."/>
            <person name="Li Y."/>
            <person name="Liu Q."/>
            <person name="Zhang X."/>
            <person name="Huang Y."/>
            <person name="Guo R."/>
            <person name="Hu M."/>
            <person name="Zhou J."/>
            <person name="Zhou X."/>
        </authorList>
    </citation>
    <scope>NUCLEOTIDE SEQUENCE [LARGE SCALE GENOMIC DNA]</scope>
    <source>
        <strain evidence="1 2">MH1</strain>
    </source>
</reference>
<dbReference type="EMBL" id="JAYFUH010000248">
    <property type="protein sequence ID" value="MEA5668499.1"/>
    <property type="molecule type" value="Genomic_DNA"/>
</dbReference>
<comment type="caution">
    <text evidence="1">The sequence shown here is derived from an EMBL/GenBank/DDBJ whole genome shotgun (WGS) entry which is preliminary data.</text>
</comment>